<reference evidence="1 2" key="1">
    <citation type="submission" date="2016-04" db="EMBL/GenBank/DDBJ databases">
        <authorList>
            <person name="Chen L."/>
            <person name="Zhuang W."/>
            <person name="Wang G."/>
        </authorList>
    </citation>
    <scope>NUCLEOTIDE SEQUENCE [LARGE SCALE GENOMIC DNA]</scope>
    <source>
        <strain evidence="2">GR20</strain>
    </source>
</reference>
<accession>A0ABX3NRA9</accession>
<evidence type="ECO:0000313" key="1">
    <source>
        <dbReference type="EMBL" id="OQP43754.1"/>
    </source>
</evidence>
<dbReference type="Proteomes" id="UP000192277">
    <property type="component" value="Unassembled WGS sequence"/>
</dbReference>
<proteinExistence type="predicted"/>
<comment type="caution">
    <text evidence="1">The sequence shown here is derived from an EMBL/GenBank/DDBJ whole genome shotgun (WGS) entry which is preliminary data.</text>
</comment>
<organism evidence="1 2">
    <name type="scientific">Niastella koreensis</name>
    <dbReference type="NCBI Taxonomy" id="354356"/>
    <lineage>
        <taxon>Bacteria</taxon>
        <taxon>Pseudomonadati</taxon>
        <taxon>Bacteroidota</taxon>
        <taxon>Chitinophagia</taxon>
        <taxon>Chitinophagales</taxon>
        <taxon>Chitinophagaceae</taxon>
        <taxon>Niastella</taxon>
    </lineage>
</organism>
<evidence type="ECO:0000313" key="2">
    <source>
        <dbReference type="Proteomes" id="UP000192277"/>
    </source>
</evidence>
<keyword evidence="2" id="KW-1185">Reference proteome</keyword>
<name>A0ABX3NRA9_9BACT</name>
<gene>
    <name evidence="1" type="ORF">A4D02_09735</name>
</gene>
<protein>
    <submittedName>
        <fullName evidence="1">Uncharacterized protein</fullName>
    </submittedName>
</protein>
<sequence>MDDLNEMANLHSAGAIVRHISPFTQLPIPKNTDELTYEFVIKWASPYYLNIGVNDNSTCIEAIKQAKPEITTDICLSLLGDLNWRTRKVETLRGGNTNIQCRQHCEKIISTPYPGYYPDERGCAAG</sequence>
<dbReference type="EMBL" id="LWBO01000034">
    <property type="protein sequence ID" value="OQP43754.1"/>
    <property type="molecule type" value="Genomic_DNA"/>
</dbReference>
<dbReference type="RefSeq" id="WP_014218733.1">
    <property type="nucleotide sequence ID" value="NZ_LWBO01000034.1"/>
</dbReference>